<feature type="domain" description="Class II aldolase/adducin N-terminal" evidence="3">
    <location>
        <begin position="14"/>
        <end position="203"/>
    </location>
</feature>
<organism evidence="4 5">
    <name type="scientific">Gordonia prachuapensis</name>
    <dbReference type="NCBI Taxonomy" id="3115651"/>
    <lineage>
        <taxon>Bacteria</taxon>
        <taxon>Bacillati</taxon>
        <taxon>Actinomycetota</taxon>
        <taxon>Actinomycetes</taxon>
        <taxon>Mycobacteriales</taxon>
        <taxon>Gordoniaceae</taxon>
        <taxon>Gordonia</taxon>
    </lineage>
</organism>
<dbReference type="Pfam" id="PF00596">
    <property type="entry name" value="Aldolase_II"/>
    <property type="match status" value="1"/>
</dbReference>
<dbReference type="EMBL" id="JAZDUE010000010">
    <property type="protein sequence ID" value="MEE4024037.1"/>
    <property type="molecule type" value="Genomic_DNA"/>
</dbReference>
<keyword evidence="5" id="KW-1185">Reference proteome</keyword>
<dbReference type="RefSeq" id="WP_330505429.1">
    <property type="nucleotide sequence ID" value="NZ_JAZDUE010000010.1"/>
</dbReference>
<dbReference type="SUPFAM" id="SSF53639">
    <property type="entry name" value="AraD/HMP-PK domain-like"/>
    <property type="match status" value="1"/>
</dbReference>
<gene>
    <name evidence="4" type="ORF">V1Y59_13195</name>
</gene>
<dbReference type="Proteomes" id="UP001335729">
    <property type="component" value="Unassembled WGS sequence"/>
</dbReference>
<dbReference type="Gene3D" id="3.40.225.10">
    <property type="entry name" value="Class II aldolase/adducin N-terminal domain"/>
    <property type="match status" value="1"/>
</dbReference>
<evidence type="ECO:0000313" key="4">
    <source>
        <dbReference type="EMBL" id="MEE4024037.1"/>
    </source>
</evidence>
<comment type="caution">
    <text evidence="4">The sequence shown here is derived from an EMBL/GenBank/DDBJ whole genome shotgun (WGS) entry which is preliminary data.</text>
</comment>
<sequence>MTESPADDLGAVRELIATGCRVLAARNLAPGILGHISVRLDESRLAIRCRGPQERGLAFTTAHDVRVVTFDGEAGDPGELDGGYTPPHELPLHAETLRRRADISCVVHAHPPSVVAADLADIEIRPIVGAYDIPGSALARDGVPVYPRSVLIRRTDLAAEMVAHLGDKSVVLLRGHGMTAVGRSVEEAVLRAISINSIAALSLDIRQAGGVLTDIADTDVAELPDLGGSLNTSTAWRHEVASLPA</sequence>
<evidence type="ECO:0000259" key="3">
    <source>
        <dbReference type="SMART" id="SM01007"/>
    </source>
</evidence>
<proteinExistence type="predicted"/>
<reference evidence="4 5" key="1">
    <citation type="submission" date="2024-01" db="EMBL/GenBank/DDBJ databases">
        <title>Draft genome sequence of Gordonia sp. PKS22-38.</title>
        <authorList>
            <person name="Suphannarot A."/>
            <person name="Mingma R."/>
        </authorList>
    </citation>
    <scope>NUCLEOTIDE SEQUENCE [LARGE SCALE GENOMIC DNA]</scope>
    <source>
        <strain evidence="4 5">PKS22-38</strain>
    </source>
</reference>
<keyword evidence="1" id="KW-0479">Metal-binding</keyword>
<dbReference type="PANTHER" id="PTHR22789:SF0">
    <property type="entry name" value="3-OXO-TETRONATE 4-PHOSPHATE DECARBOXYLASE-RELATED"/>
    <property type="match status" value="1"/>
</dbReference>
<accession>A0ABU7MUR9</accession>
<dbReference type="PANTHER" id="PTHR22789">
    <property type="entry name" value="FUCULOSE PHOSPHATE ALDOLASE"/>
    <property type="match status" value="1"/>
</dbReference>
<keyword evidence="2" id="KW-0456">Lyase</keyword>
<name>A0ABU7MUR9_9ACTN</name>
<dbReference type="InterPro" id="IPR001303">
    <property type="entry name" value="Aldolase_II/adducin_N"/>
</dbReference>
<evidence type="ECO:0000256" key="1">
    <source>
        <dbReference type="ARBA" id="ARBA00022723"/>
    </source>
</evidence>
<evidence type="ECO:0000313" key="5">
    <source>
        <dbReference type="Proteomes" id="UP001335729"/>
    </source>
</evidence>
<protein>
    <submittedName>
        <fullName evidence="4">Class II aldolase/adducin family protein</fullName>
    </submittedName>
</protein>
<dbReference type="InterPro" id="IPR036409">
    <property type="entry name" value="Aldolase_II/adducin_N_sf"/>
</dbReference>
<dbReference type="InterPro" id="IPR050197">
    <property type="entry name" value="Aldolase_class_II_sugar_metab"/>
</dbReference>
<evidence type="ECO:0000256" key="2">
    <source>
        <dbReference type="ARBA" id="ARBA00023239"/>
    </source>
</evidence>
<dbReference type="SMART" id="SM01007">
    <property type="entry name" value="Aldolase_II"/>
    <property type="match status" value="1"/>
</dbReference>